<dbReference type="InterPro" id="IPR006115">
    <property type="entry name" value="6PGDH_NADP-bd"/>
</dbReference>
<dbReference type="EMBL" id="VTWU01000001">
    <property type="protein sequence ID" value="KAA9339628.1"/>
    <property type="molecule type" value="Genomic_DNA"/>
</dbReference>
<dbReference type="InterPro" id="IPR015815">
    <property type="entry name" value="HIBADH-related"/>
</dbReference>
<name>A0A7L4ZUX7_9BACT</name>
<dbReference type="GO" id="GO:0016491">
    <property type="term" value="F:oxidoreductase activity"/>
    <property type="evidence" value="ECO:0007669"/>
    <property type="project" value="UniProtKB-KW"/>
</dbReference>
<dbReference type="GO" id="GO:0051287">
    <property type="term" value="F:NAD binding"/>
    <property type="evidence" value="ECO:0007669"/>
    <property type="project" value="InterPro"/>
</dbReference>
<dbReference type="PIRSF" id="PIRSF000103">
    <property type="entry name" value="HIBADH"/>
    <property type="match status" value="1"/>
</dbReference>
<dbReference type="PANTHER" id="PTHR43580">
    <property type="entry name" value="OXIDOREDUCTASE GLYR1-RELATED"/>
    <property type="match status" value="1"/>
</dbReference>
<dbReference type="PANTHER" id="PTHR43580:SF2">
    <property type="entry name" value="CYTOKINE-LIKE NUCLEAR FACTOR N-PAC"/>
    <property type="match status" value="1"/>
</dbReference>
<accession>A0A7L4ZUX7</accession>
<proteinExistence type="predicted"/>
<organism evidence="3 4">
    <name type="scientific">Hymenobacter busanensis</name>
    <dbReference type="NCBI Taxonomy" id="2607656"/>
    <lineage>
        <taxon>Bacteria</taxon>
        <taxon>Pseudomonadati</taxon>
        <taxon>Bacteroidota</taxon>
        <taxon>Cytophagia</taxon>
        <taxon>Cytophagales</taxon>
        <taxon>Hymenobacteraceae</taxon>
        <taxon>Hymenobacter</taxon>
    </lineage>
</organism>
<evidence type="ECO:0000313" key="3">
    <source>
        <dbReference type="EMBL" id="KAA9339628.1"/>
    </source>
</evidence>
<dbReference type="InterPro" id="IPR029154">
    <property type="entry name" value="HIBADH-like_NADP-bd"/>
</dbReference>
<dbReference type="InterPro" id="IPR013328">
    <property type="entry name" value="6PGD_dom2"/>
</dbReference>
<keyword evidence="2" id="KW-0520">NAD</keyword>
<dbReference type="Pfam" id="PF14833">
    <property type="entry name" value="NAD_binding_11"/>
    <property type="match status" value="1"/>
</dbReference>
<dbReference type="RefSeq" id="WP_151077276.1">
    <property type="nucleotide sequence ID" value="NZ_CP047647.1"/>
</dbReference>
<dbReference type="Gene3D" id="1.10.1040.10">
    <property type="entry name" value="N-(1-d-carboxylethyl)-l-norvaline Dehydrogenase, domain 2"/>
    <property type="match status" value="1"/>
</dbReference>
<comment type="caution">
    <text evidence="3">The sequence shown here is derived from an EMBL/GenBank/DDBJ whole genome shotgun (WGS) entry which is preliminary data.</text>
</comment>
<keyword evidence="4" id="KW-1185">Reference proteome</keyword>
<dbReference type="SUPFAM" id="SSF48179">
    <property type="entry name" value="6-phosphogluconate dehydrogenase C-terminal domain-like"/>
    <property type="match status" value="1"/>
</dbReference>
<dbReference type="Gene3D" id="3.40.50.720">
    <property type="entry name" value="NAD(P)-binding Rossmann-like Domain"/>
    <property type="match status" value="1"/>
</dbReference>
<gene>
    <name evidence="3" type="ORF">F0P96_03165</name>
</gene>
<evidence type="ECO:0000313" key="4">
    <source>
        <dbReference type="Proteomes" id="UP000326380"/>
    </source>
</evidence>
<evidence type="ECO:0000256" key="1">
    <source>
        <dbReference type="ARBA" id="ARBA00023002"/>
    </source>
</evidence>
<dbReference type="Proteomes" id="UP000326380">
    <property type="component" value="Unassembled WGS sequence"/>
</dbReference>
<dbReference type="SUPFAM" id="SSF51735">
    <property type="entry name" value="NAD(P)-binding Rossmann-fold domains"/>
    <property type="match status" value="1"/>
</dbReference>
<dbReference type="InterPro" id="IPR008927">
    <property type="entry name" value="6-PGluconate_DH-like_C_sf"/>
</dbReference>
<reference evidence="3 4" key="1">
    <citation type="submission" date="2019-09" db="EMBL/GenBank/DDBJ databases">
        <title>Genome sequence of Hymenobacter sp. M3.</title>
        <authorList>
            <person name="Srinivasan S."/>
        </authorList>
    </citation>
    <scope>NUCLEOTIDE SEQUENCE [LARGE SCALE GENOMIC DNA]</scope>
    <source>
        <strain evidence="3 4">M3</strain>
    </source>
</reference>
<dbReference type="Pfam" id="PF03446">
    <property type="entry name" value="NAD_binding_2"/>
    <property type="match status" value="1"/>
</dbReference>
<evidence type="ECO:0000256" key="2">
    <source>
        <dbReference type="ARBA" id="ARBA00023027"/>
    </source>
</evidence>
<keyword evidence="1" id="KW-0560">Oxidoreductase</keyword>
<sequence>MEQQPRLRIGFVGTGHMGAAMATHLLNAGHQMCVYNRTSGKTEALHHLGAEEASSPAEAARDAHVVFTMLTDAPALEEITFGPDGILSTLPAHAVHVSCSTVGPGTNEDLARAHSERGAQLVAAPVFGKPDAAAAGKLWVCMSGPAEAKQRVRPLLETYSQGIHDFGEAVGAANVVKLCGNFMLGAAIEAMAEAFTLAEKSGLNRQQVYEMFTSTMFDTPIYKSYGRMVATEDYKPLGAGPQLLEKDLNLVLDQARTHGVPMPFANIILDHLSATVLRRRHDEDWTSFARRVSEGAGIER</sequence>
<protein>
    <submittedName>
        <fullName evidence="3">NAD(P)-dependent oxidoreductase</fullName>
    </submittedName>
</protein>
<dbReference type="AlphaFoldDB" id="A0A7L4ZUX7"/>
<dbReference type="InterPro" id="IPR051265">
    <property type="entry name" value="HIBADH-related_NP60_sf"/>
</dbReference>
<dbReference type="GO" id="GO:0050661">
    <property type="term" value="F:NADP binding"/>
    <property type="evidence" value="ECO:0007669"/>
    <property type="project" value="InterPro"/>
</dbReference>
<dbReference type="InterPro" id="IPR036291">
    <property type="entry name" value="NAD(P)-bd_dom_sf"/>
</dbReference>